<dbReference type="InterPro" id="IPR002557">
    <property type="entry name" value="Chitin-bd_dom"/>
</dbReference>
<dbReference type="EnsemblMetazoa" id="AFUN021861-RA">
    <property type="protein sequence ID" value="AFUN021861-PA"/>
    <property type="gene ID" value="AFUN021861"/>
</dbReference>
<name>A0A4Y0BVF3_ANOFN</name>
<evidence type="ECO:0000256" key="2">
    <source>
        <dbReference type="SAM" id="SignalP"/>
    </source>
</evidence>
<feature type="domain" description="Chitin-binding type-2" evidence="3">
    <location>
        <begin position="560"/>
        <end position="625"/>
    </location>
</feature>
<evidence type="ECO:0000313" key="4">
    <source>
        <dbReference type="EnsemblMetazoa" id="AFUN021861-PA"/>
    </source>
</evidence>
<proteinExistence type="predicted"/>
<dbReference type="PANTHER" id="PTHR21523:SF47">
    <property type="entry name" value="SALIVARY GLUE PROTEIN SGS-3"/>
    <property type="match status" value="1"/>
</dbReference>
<dbReference type="VEuPathDB" id="VectorBase:AFUN021861"/>
<sequence length="940" mass="104226">MASGGGRWSVVCGLSILLLMVGWCTSEPQSASANLCQPRCWSSERDVRSRWPASASINQYWECLVNGGQWYARLRLCPLVGMWFDAATQQCAFTDAGSSQEHEPMCGRRYPNNGQQFADGNELCPSPSCATQPLIETLWGYQDPAYFLQCRPVPDGSWELELMPCAPGTWFHFVQQVCVIPELWEACDGSEGGDDGATTTEITTPEITTPEITTPELTTAEITTPEVTTPEVTTPEITTLSTPDLGTDDGIVLPDDPCSGPRCVTLQEINTLWIHPSAAMFYQCRPLMGGWSPQEMPCAPGTLFSYYEQVCVHAQDWVDPCGVATTVEPPVTTLEPPVTPTQEPPIVTTLEPGQPPSFIDCLVPNCVLLQDEVLRLPSNDGPQYFYRCIFLLQTVWIPFQDVCPAGMYFSFVNQGCVDPSEWIDLCPSDPVVTTQMTTVSPTPTMVPPPTPLPVVCGSPRCTTPAERSILWPSTVADMYYRCEWIERFFQYIPMPVRCDNFFFFDFEQQQCVNPLDWVDICPIFPTLPSPTCPDCPCPTCPPATDPPADPDLPLPIICGAPRCVTAQERNFLWPALNPNEYYRCVDNDDGWVQATLQQCTDGQLFQTLEQQCVPANEHDNSVCPVYPPIAPPSTEQPDPDTCLEDFNLIPILPIICDIARCTTEIERSVLWPLNDPTRYFTCEQQETTGQYVPVQNECPTGQSFDFLAQCCRAEPQVSVCPIYPPLGTEPPAPDQPVCLTDAYDPSPLIPIECDVPRCQTDVERNTLWPSGNPEQYFRCVEQTAGLYEPIMLTCEAPASFNFFLQCCTVETQPLDVCGLLLEELPDPSTLPLPIVCDRPRCTTELERNFIWPATDRRLLYLCEPDAPVAGSNEMTFTARMYTCADGKAFHPWRQDCVPDYECRLNVCPFFNGTGTSVTTTTTAATPGIGVGPILTPPNIG</sequence>
<dbReference type="SMART" id="SM00494">
    <property type="entry name" value="ChtBD2"/>
    <property type="match status" value="9"/>
</dbReference>
<dbReference type="PROSITE" id="PS50940">
    <property type="entry name" value="CHIT_BIND_II"/>
    <property type="match status" value="2"/>
</dbReference>
<evidence type="ECO:0000259" key="3">
    <source>
        <dbReference type="PROSITE" id="PS50940"/>
    </source>
</evidence>
<dbReference type="VEuPathDB" id="VectorBase:AFUN2_013762"/>
<protein>
    <recommendedName>
        <fullName evidence="3">Chitin-binding type-2 domain-containing protein</fullName>
    </recommendedName>
</protein>
<organism evidence="4">
    <name type="scientific">Anopheles funestus</name>
    <name type="common">African malaria mosquito</name>
    <dbReference type="NCBI Taxonomy" id="62324"/>
    <lineage>
        <taxon>Eukaryota</taxon>
        <taxon>Metazoa</taxon>
        <taxon>Ecdysozoa</taxon>
        <taxon>Arthropoda</taxon>
        <taxon>Hexapoda</taxon>
        <taxon>Insecta</taxon>
        <taxon>Pterygota</taxon>
        <taxon>Neoptera</taxon>
        <taxon>Endopterygota</taxon>
        <taxon>Diptera</taxon>
        <taxon>Nematocera</taxon>
        <taxon>Culicoidea</taxon>
        <taxon>Culicidae</taxon>
        <taxon>Anophelinae</taxon>
        <taxon>Anopheles</taxon>
    </lineage>
</organism>
<feature type="domain" description="Chitin-binding type-2" evidence="3">
    <location>
        <begin position="658"/>
        <end position="722"/>
    </location>
</feature>
<keyword evidence="2" id="KW-0732">Signal</keyword>
<dbReference type="GO" id="GO:0005576">
    <property type="term" value="C:extracellular region"/>
    <property type="evidence" value="ECO:0007669"/>
    <property type="project" value="InterPro"/>
</dbReference>
<evidence type="ECO:0000256" key="1">
    <source>
        <dbReference type="SAM" id="MobiDB-lite"/>
    </source>
</evidence>
<reference evidence="4" key="1">
    <citation type="submission" date="2020-05" db="UniProtKB">
        <authorList>
            <consortium name="EnsemblMetazoa"/>
        </authorList>
    </citation>
    <scope>IDENTIFICATION</scope>
    <source>
        <strain evidence="4">FUMOZ</strain>
    </source>
</reference>
<dbReference type="PANTHER" id="PTHR21523">
    <property type="match status" value="1"/>
</dbReference>
<feature type="chain" id="PRO_5021259229" description="Chitin-binding type-2 domain-containing protein" evidence="2">
    <location>
        <begin position="27"/>
        <end position="940"/>
    </location>
</feature>
<feature type="region of interest" description="Disordered" evidence="1">
    <location>
        <begin position="229"/>
        <end position="249"/>
    </location>
</feature>
<feature type="signal peptide" evidence="2">
    <location>
        <begin position="1"/>
        <end position="26"/>
    </location>
</feature>
<dbReference type="GO" id="GO:0008061">
    <property type="term" value="F:chitin binding"/>
    <property type="evidence" value="ECO:0007669"/>
    <property type="project" value="InterPro"/>
</dbReference>
<dbReference type="InterPro" id="IPR036508">
    <property type="entry name" value="Chitin-bd_dom_sf"/>
</dbReference>
<dbReference type="AlphaFoldDB" id="A0A4Y0BVF3"/>
<accession>A0A4Y0BVF3</accession>
<dbReference type="SUPFAM" id="SSF57625">
    <property type="entry name" value="Invertebrate chitin-binding proteins"/>
    <property type="match status" value="3"/>
</dbReference>
<feature type="compositionally biased region" description="Low complexity" evidence="1">
    <location>
        <begin position="229"/>
        <end position="239"/>
    </location>
</feature>